<dbReference type="Pfam" id="PF02518">
    <property type="entry name" value="HATPase_c"/>
    <property type="match status" value="1"/>
</dbReference>
<evidence type="ECO:0000256" key="11">
    <source>
        <dbReference type="ARBA" id="ARBA00022989"/>
    </source>
</evidence>
<evidence type="ECO:0000313" key="19">
    <source>
        <dbReference type="Proteomes" id="UP000622860"/>
    </source>
</evidence>
<evidence type="ECO:0000256" key="1">
    <source>
        <dbReference type="ARBA" id="ARBA00000085"/>
    </source>
</evidence>
<keyword evidence="13 15" id="KW-0472">Membrane</keyword>
<accession>A0A917HJJ0</accession>
<dbReference type="InterPro" id="IPR050398">
    <property type="entry name" value="HssS/ArlS-like"/>
</dbReference>
<reference evidence="18" key="2">
    <citation type="submission" date="2020-09" db="EMBL/GenBank/DDBJ databases">
        <authorList>
            <person name="Sun Q."/>
            <person name="Zhou Y."/>
        </authorList>
    </citation>
    <scope>NUCLEOTIDE SEQUENCE</scope>
    <source>
        <strain evidence="18">CGMCC 1.12754</strain>
    </source>
</reference>
<proteinExistence type="predicted"/>
<comment type="catalytic activity">
    <reaction evidence="1">
        <text>ATP + protein L-histidine = ADP + protein N-phospho-L-histidine.</text>
        <dbReference type="EC" id="2.7.13.3"/>
    </reaction>
</comment>
<dbReference type="Pfam" id="PF00512">
    <property type="entry name" value="HisKA"/>
    <property type="match status" value="1"/>
</dbReference>
<dbReference type="PRINTS" id="PR00344">
    <property type="entry name" value="BCTRLSENSOR"/>
</dbReference>
<dbReference type="PROSITE" id="PS50109">
    <property type="entry name" value="HIS_KIN"/>
    <property type="match status" value="1"/>
</dbReference>
<keyword evidence="5" id="KW-0597">Phosphoprotein</keyword>
<comment type="subcellular location">
    <subcellularLocation>
        <location evidence="2">Cell membrane</location>
        <topology evidence="2">Multi-pass membrane protein</topology>
    </subcellularLocation>
</comment>
<dbReference type="InterPro" id="IPR005467">
    <property type="entry name" value="His_kinase_dom"/>
</dbReference>
<feature type="domain" description="HAMP" evidence="17">
    <location>
        <begin position="74"/>
        <end position="126"/>
    </location>
</feature>
<evidence type="ECO:0000256" key="2">
    <source>
        <dbReference type="ARBA" id="ARBA00004651"/>
    </source>
</evidence>
<dbReference type="SUPFAM" id="SSF47384">
    <property type="entry name" value="Homodimeric domain of signal transducing histidine kinase"/>
    <property type="match status" value="1"/>
</dbReference>
<name>A0A917HJJ0_9BACI</name>
<gene>
    <name evidence="18" type="ORF">GCM10011398_27620</name>
</gene>
<keyword evidence="6" id="KW-0808">Transferase</keyword>
<dbReference type="SMART" id="SM00304">
    <property type="entry name" value="HAMP"/>
    <property type="match status" value="1"/>
</dbReference>
<keyword evidence="7 15" id="KW-0812">Transmembrane</keyword>
<dbReference type="FunFam" id="1.10.287.130:FF:000001">
    <property type="entry name" value="Two-component sensor histidine kinase"/>
    <property type="match status" value="1"/>
</dbReference>
<evidence type="ECO:0000256" key="13">
    <source>
        <dbReference type="ARBA" id="ARBA00023136"/>
    </source>
</evidence>
<evidence type="ECO:0000256" key="12">
    <source>
        <dbReference type="ARBA" id="ARBA00023012"/>
    </source>
</evidence>
<dbReference type="SUPFAM" id="SSF158472">
    <property type="entry name" value="HAMP domain-like"/>
    <property type="match status" value="1"/>
</dbReference>
<keyword evidence="14" id="KW-0175">Coiled coil</keyword>
<dbReference type="GO" id="GO:0005886">
    <property type="term" value="C:plasma membrane"/>
    <property type="evidence" value="ECO:0007669"/>
    <property type="project" value="UniProtKB-SubCell"/>
</dbReference>
<dbReference type="GO" id="GO:0000155">
    <property type="term" value="F:phosphorelay sensor kinase activity"/>
    <property type="evidence" value="ECO:0007669"/>
    <property type="project" value="InterPro"/>
</dbReference>
<evidence type="ECO:0000256" key="3">
    <source>
        <dbReference type="ARBA" id="ARBA00012438"/>
    </source>
</evidence>
<dbReference type="SUPFAM" id="SSF55874">
    <property type="entry name" value="ATPase domain of HSP90 chaperone/DNA topoisomerase II/histidine kinase"/>
    <property type="match status" value="1"/>
</dbReference>
<keyword evidence="11 15" id="KW-1133">Transmembrane helix</keyword>
<evidence type="ECO:0000256" key="4">
    <source>
        <dbReference type="ARBA" id="ARBA00022475"/>
    </source>
</evidence>
<dbReference type="SMART" id="SM00388">
    <property type="entry name" value="HisKA"/>
    <property type="match status" value="1"/>
</dbReference>
<evidence type="ECO:0000256" key="6">
    <source>
        <dbReference type="ARBA" id="ARBA00022679"/>
    </source>
</evidence>
<dbReference type="EMBL" id="BMFR01000012">
    <property type="protein sequence ID" value="GGG80679.1"/>
    <property type="molecule type" value="Genomic_DNA"/>
</dbReference>
<dbReference type="Proteomes" id="UP000622860">
    <property type="component" value="Unassembled WGS sequence"/>
</dbReference>
<protein>
    <recommendedName>
        <fullName evidence="3">histidine kinase</fullName>
        <ecNumber evidence="3">2.7.13.3</ecNumber>
    </recommendedName>
</protein>
<feature type="coiled-coil region" evidence="14">
    <location>
        <begin position="107"/>
        <end position="141"/>
    </location>
</feature>
<dbReference type="CDD" id="cd00075">
    <property type="entry name" value="HATPase"/>
    <property type="match status" value="1"/>
</dbReference>
<evidence type="ECO:0000256" key="10">
    <source>
        <dbReference type="ARBA" id="ARBA00022840"/>
    </source>
</evidence>
<reference evidence="18" key="1">
    <citation type="journal article" date="2014" name="Int. J. Syst. Evol. Microbiol.">
        <title>Complete genome sequence of Corynebacterium casei LMG S-19264T (=DSM 44701T), isolated from a smear-ripened cheese.</title>
        <authorList>
            <consortium name="US DOE Joint Genome Institute (JGI-PGF)"/>
            <person name="Walter F."/>
            <person name="Albersmeier A."/>
            <person name="Kalinowski J."/>
            <person name="Ruckert C."/>
        </authorList>
    </citation>
    <scope>NUCLEOTIDE SEQUENCE</scope>
    <source>
        <strain evidence="18">CGMCC 1.12754</strain>
    </source>
</reference>
<evidence type="ECO:0000256" key="15">
    <source>
        <dbReference type="SAM" id="Phobius"/>
    </source>
</evidence>
<keyword evidence="10" id="KW-0067">ATP-binding</keyword>
<dbReference type="GO" id="GO:0005524">
    <property type="term" value="F:ATP binding"/>
    <property type="evidence" value="ECO:0007669"/>
    <property type="project" value="UniProtKB-KW"/>
</dbReference>
<organism evidence="18 19">
    <name type="scientific">Virgibacillus oceani</name>
    <dbReference type="NCBI Taxonomy" id="1479511"/>
    <lineage>
        <taxon>Bacteria</taxon>
        <taxon>Bacillati</taxon>
        <taxon>Bacillota</taxon>
        <taxon>Bacilli</taxon>
        <taxon>Bacillales</taxon>
        <taxon>Bacillaceae</taxon>
        <taxon>Virgibacillus</taxon>
    </lineage>
</organism>
<feature type="domain" description="Histidine kinase" evidence="16">
    <location>
        <begin position="141"/>
        <end position="361"/>
    </location>
</feature>
<dbReference type="InterPro" id="IPR003661">
    <property type="entry name" value="HisK_dim/P_dom"/>
</dbReference>
<dbReference type="InterPro" id="IPR003660">
    <property type="entry name" value="HAMP_dom"/>
</dbReference>
<evidence type="ECO:0000256" key="9">
    <source>
        <dbReference type="ARBA" id="ARBA00022777"/>
    </source>
</evidence>
<dbReference type="PANTHER" id="PTHR45528">
    <property type="entry name" value="SENSOR HISTIDINE KINASE CPXA"/>
    <property type="match status" value="1"/>
</dbReference>
<keyword evidence="9" id="KW-0418">Kinase</keyword>
<dbReference type="CDD" id="cd00082">
    <property type="entry name" value="HisKA"/>
    <property type="match status" value="1"/>
</dbReference>
<evidence type="ECO:0000313" key="18">
    <source>
        <dbReference type="EMBL" id="GGG80679.1"/>
    </source>
</evidence>
<comment type="caution">
    <text evidence="18">The sequence shown here is derived from an EMBL/GenBank/DDBJ whole genome shotgun (WGS) entry which is preliminary data.</text>
</comment>
<dbReference type="EC" id="2.7.13.3" evidence="3"/>
<evidence type="ECO:0000256" key="5">
    <source>
        <dbReference type="ARBA" id="ARBA00022553"/>
    </source>
</evidence>
<evidence type="ECO:0000259" key="17">
    <source>
        <dbReference type="PROSITE" id="PS50885"/>
    </source>
</evidence>
<dbReference type="FunFam" id="3.30.565.10:FF:000006">
    <property type="entry name" value="Sensor histidine kinase WalK"/>
    <property type="match status" value="1"/>
</dbReference>
<feature type="transmembrane region" description="Helical" evidence="15">
    <location>
        <begin position="54"/>
        <end position="72"/>
    </location>
</feature>
<dbReference type="Gene3D" id="6.10.340.10">
    <property type="match status" value="1"/>
</dbReference>
<dbReference type="SMART" id="SM00387">
    <property type="entry name" value="HATPase_c"/>
    <property type="match status" value="1"/>
</dbReference>
<keyword evidence="12" id="KW-0902">Two-component regulatory system</keyword>
<dbReference type="CDD" id="cd06225">
    <property type="entry name" value="HAMP"/>
    <property type="match status" value="1"/>
</dbReference>
<keyword evidence="19" id="KW-1185">Reference proteome</keyword>
<dbReference type="Pfam" id="PF00672">
    <property type="entry name" value="HAMP"/>
    <property type="match status" value="1"/>
</dbReference>
<dbReference type="PROSITE" id="PS50885">
    <property type="entry name" value="HAMP"/>
    <property type="match status" value="1"/>
</dbReference>
<dbReference type="InterPro" id="IPR004358">
    <property type="entry name" value="Sig_transdc_His_kin-like_C"/>
</dbReference>
<dbReference type="InterPro" id="IPR003594">
    <property type="entry name" value="HATPase_dom"/>
</dbReference>
<keyword evidence="4" id="KW-1003">Cell membrane</keyword>
<evidence type="ECO:0000256" key="14">
    <source>
        <dbReference type="SAM" id="Coils"/>
    </source>
</evidence>
<dbReference type="Gene3D" id="1.10.287.130">
    <property type="match status" value="1"/>
</dbReference>
<dbReference type="Gene3D" id="3.30.565.10">
    <property type="entry name" value="Histidine kinase-like ATPase, C-terminal domain"/>
    <property type="match status" value="1"/>
</dbReference>
<evidence type="ECO:0000259" key="16">
    <source>
        <dbReference type="PROSITE" id="PS50109"/>
    </source>
</evidence>
<evidence type="ECO:0000256" key="7">
    <source>
        <dbReference type="ARBA" id="ARBA00022692"/>
    </source>
</evidence>
<sequence length="366" mass="41781">MSIKKRLLFSNIAMIIIPIVFFFLIELILGYVIFYIADGDPEGGYLGTFIKLRFIGLLLILVITNGLLTYFVSKSIINPIRKLSRAAKEISNGNLEFSIKSTKNDELGQLSNTFESMRVNLKEAEELKKRYEESRKELIASISHDLKTPMTSIKGYVRGIRDGVANTPEKMEHYMDIIYTKANDMDQLIDELFLYSKLDLQGIPFEFENIDLHLYFKDFIDELRFDLERDNWAVSYTVNTEDSYIVMADREKLKRVVMNIVQNSLKHMDKEKKEMQFILQSESDQVVVGIKDNGKGMDAMVIPFIFDSFYRTDSSRNSTTGGSGLGLAIAKRIVEGHGGTIRAESKPGEGTSVYFTLKKPFNKKVT</sequence>
<dbReference type="InterPro" id="IPR036097">
    <property type="entry name" value="HisK_dim/P_sf"/>
</dbReference>
<evidence type="ECO:0000256" key="8">
    <source>
        <dbReference type="ARBA" id="ARBA00022741"/>
    </source>
</evidence>
<feature type="transmembrane region" description="Helical" evidence="15">
    <location>
        <begin position="12"/>
        <end position="34"/>
    </location>
</feature>
<dbReference type="InterPro" id="IPR036890">
    <property type="entry name" value="HATPase_C_sf"/>
</dbReference>
<dbReference type="PANTHER" id="PTHR45528:SF1">
    <property type="entry name" value="SENSOR HISTIDINE KINASE CPXA"/>
    <property type="match status" value="1"/>
</dbReference>
<dbReference type="AlphaFoldDB" id="A0A917HJJ0"/>
<keyword evidence="8" id="KW-0547">Nucleotide-binding</keyword>
<dbReference type="RefSeq" id="WP_188455965.1">
    <property type="nucleotide sequence ID" value="NZ_BMFR01000012.1"/>
</dbReference>